<keyword evidence="1" id="KW-1133">Transmembrane helix</keyword>
<keyword evidence="1" id="KW-0812">Transmembrane</keyword>
<evidence type="ECO:0000256" key="1">
    <source>
        <dbReference type="SAM" id="Phobius"/>
    </source>
</evidence>
<accession>A0A177D0U6</accession>
<proteinExistence type="predicted"/>
<gene>
    <name evidence="2" type="ORF">CC84DRAFT_178322</name>
</gene>
<dbReference type="Proteomes" id="UP000077069">
    <property type="component" value="Unassembled WGS sequence"/>
</dbReference>
<keyword evidence="1" id="KW-0472">Membrane</keyword>
<dbReference type="InParanoid" id="A0A177D0U6"/>
<sequence length="131" mass="13890">MYQGGLRRGVKADAGACKTRVGAGLALLAYSTGAEILQATVCSMRPSVRSRWPASRVEHLARAVAAVVLCVAILSAPGWLEGRIVLPKAMQFGSVWSPATIRHWQPVGAMRLISSSTTRARRTTGHVAVPA</sequence>
<dbReference type="GeneID" id="28768949"/>
<name>A0A177D0U6_9PLEO</name>
<feature type="transmembrane region" description="Helical" evidence="1">
    <location>
        <begin position="60"/>
        <end position="80"/>
    </location>
</feature>
<keyword evidence="3" id="KW-1185">Reference proteome</keyword>
<reference evidence="2 3" key="1">
    <citation type="submission" date="2016-05" db="EMBL/GenBank/DDBJ databases">
        <title>Comparative analysis of secretome profiles of manganese(II)-oxidizing ascomycete fungi.</title>
        <authorList>
            <consortium name="DOE Joint Genome Institute"/>
            <person name="Zeiner C.A."/>
            <person name="Purvine S.O."/>
            <person name="Zink E.M."/>
            <person name="Wu S."/>
            <person name="Pasa-Tolic L."/>
            <person name="Chaput D.L."/>
            <person name="Haridas S."/>
            <person name="Grigoriev I.V."/>
            <person name="Santelli C.M."/>
            <person name="Hansel C.M."/>
        </authorList>
    </citation>
    <scope>NUCLEOTIDE SEQUENCE [LARGE SCALE GENOMIC DNA]</scope>
    <source>
        <strain evidence="2 3">AP3s5-JAC2a</strain>
    </source>
</reference>
<evidence type="ECO:0000313" key="2">
    <source>
        <dbReference type="EMBL" id="OAG13028.1"/>
    </source>
</evidence>
<evidence type="ECO:0000313" key="3">
    <source>
        <dbReference type="Proteomes" id="UP000077069"/>
    </source>
</evidence>
<dbReference type="AlphaFoldDB" id="A0A177D0U6"/>
<organism evidence="2 3">
    <name type="scientific">Paraphaeosphaeria sporulosa</name>
    <dbReference type="NCBI Taxonomy" id="1460663"/>
    <lineage>
        <taxon>Eukaryota</taxon>
        <taxon>Fungi</taxon>
        <taxon>Dikarya</taxon>
        <taxon>Ascomycota</taxon>
        <taxon>Pezizomycotina</taxon>
        <taxon>Dothideomycetes</taxon>
        <taxon>Pleosporomycetidae</taxon>
        <taxon>Pleosporales</taxon>
        <taxon>Massarineae</taxon>
        <taxon>Didymosphaeriaceae</taxon>
        <taxon>Paraphaeosphaeria</taxon>
    </lineage>
</organism>
<feature type="transmembrane region" description="Helical" evidence="1">
    <location>
        <begin position="21"/>
        <end position="40"/>
    </location>
</feature>
<dbReference type="RefSeq" id="XP_018043393.1">
    <property type="nucleotide sequence ID" value="XM_018185463.1"/>
</dbReference>
<dbReference type="EMBL" id="KV441548">
    <property type="protein sequence ID" value="OAG13028.1"/>
    <property type="molecule type" value="Genomic_DNA"/>
</dbReference>
<protein>
    <submittedName>
        <fullName evidence="2">Uncharacterized protein</fullName>
    </submittedName>
</protein>